<gene>
    <name evidence="9" type="ORF">FHP08_12805</name>
</gene>
<dbReference type="FunFam" id="3.40.50.300:FF:000042">
    <property type="entry name" value="Maltose/maltodextrin ABC transporter, ATP-binding protein"/>
    <property type="match status" value="1"/>
</dbReference>
<keyword evidence="7" id="KW-0472">Membrane</keyword>
<evidence type="ECO:0000256" key="3">
    <source>
        <dbReference type="ARBA" id="ARBA00022519"/>
    </source>
</evidence>
<evidence type="ECO:0000313" key="10">
    <source>
        <dbReference type="Proteomes" id="UP000321548"/>
    </source>
</evidence>
<dbReference type="Gene3D" id="2.40.50.140">
    <property type="entry name" value="Nucleic acid-binding proteins"/>
    <property type="match status" value="1"/>
</dbReference>
<evidence type="ECO:0000256" key="6">
    <source>
        <dbReference type="ARBA" id="ARBA00022967"/>
    </source>
</evidence>
<dbReference type="Gene3D" id="3.40.50.300">
    <property type="entry name" value="P-loop containing nucleotide triphosphate hydrolases"/>
    <property type="match status" value="1"/>
</dbReference>
<protein>
    <submittedName>
        <fullName evidence="9">ABC transporter ATP-binding protein</fullName>
    </submittedName>
</protein>
<organism evidence="9 10">
    <name type="scientific">Zeimonas arvi</name>
    <dbReference type="NCBI Taxonomy" id="2498847"/>
    <lineage>
        <taxon>Bacteria</taxon>
        <taxon>Pseudomonadati</taxon>
        <taxon>Pseudomonadota</taxon>
        <taxon>Betaproteobacteria</taxon>
        <taxon>Burkholderiales</taxon>
        <taxon>Burkholderiaceae</taxon>
        <taxon>Zeimonas</taxon>
    </lineage>
</organism>
<dbReference type="InterPro" id="IPR027417">
    <property type="entry name" value="P-loop_NTPase"/>
</dbReference>
<dbReference type="InterPro" id="IPR003439">
    <property type="entry name" value="ABC_transporter-like_ATP-bd"/>
</dbReference>
<dbReference type="Pfam" id="PF00005">
    <property type="entry name" value="ABC_tran"/>
    <property type="match status" value="1"/>
</dbReference>
<dbReference type="SUPFAM" id="SSF50331">
    <property type="entry name" value="MOP-like"/>
    <property type="match status" value="1"/>
</dbReference>
<dbReference type="AlphaFoldDB" id="A0A5C8NTY6"/>
<dbReference type="OrthoDB" id="5298774at2"/>
<dbReference type="InterPro" id="IPR017871">
    <property type="entry name" value="ABC_transporter-like_CS"/>
</dbReference>
<keyword evidence="3" id="KW-0997">Cell inner membrane</keyword>
<dbReference type="GO" id="GO:0055052">
    <property type="term" value="C:ATP-binding cassette (ABC) transporter complex, substrate-binding subunit-containing"/>
    <property type="evidence" value="ECO:0007669"/>
    <property type="project" value="TreeGrafter"/>
</dbReference>
<dbReference type="EMBL" id="VDUY01000005">
    <property type="protein sequence ID" value="TXL64624.1"/>
    <property type="molecule type" value="Genomic_DNA"/>
</dbReference>
<dbReference type="GO" id="GO:0005524">
    <property type="term" value="F:ATP binding"/>
    <property type="evidence" value="ECO:0007669"/>
    <property type="project" value="UniProtKB-KW"/>
</dbReference>
<keyword evidence="4" id="KW-0547">Nucleotide-binding</keyword>
<dbReference type="InterPro" id="IPR008995">
    <property type="entry name" value="Mo/tungstate-bd_C_term_dom"/>
</dbReference>
<evidence type="ECO:0000256" key="2">
    <source>
        <dbReference type="ARBA" id="ARBA00022475"/>
    </source>
</evidence>
<dbReference type="PROSITE" id="PS50893">
    <property type="entry name" value="ABC_TRANSPORTER_2"/>
    <property type="match status" value="1"/>
</dbReference>
<keyword evidence="10" id="KW-1185">Reference proteome</keyword>
<sequence>MTAIALEHVSKHWGATAAVDDASFTAAAGGFVVLLGPSGCGKSTTLRLIAGLDEPTSGRILIDDRDVTRLPPAKRRIAMVFQSYALFPHLSVRENILFGLRVRKEPARDFDRRLARVAGLLGLSQLLDRKPSQLSGGQQQRVALGRAIIAETPVCLMDEPLSNLDAQLRHEMRREIRALQQKLGITMVYVTHDQTEAMSMADQVVLLNAGRIEQDAAPAELYARPATVFAARFIGTPPMNVIDCPGRSDLKLGVRPEHVRLVTDGGLPATVQAAEYLGADTVLTCAASEGTIAARLSGRHELAEGARVRLAWNDADGHLFDAATGRRRDEARIAFASTPDHFARRSA</sequence>
<dbReference type="InterPro" id="IPR012340">
    <property type="entry name" value="NA-bd_OB-fold"/>
</dbReference>
<feature type="domain" description="ABC transporter" evidence="8">
    <location>
        <begin position="4"/>
        <end position="234"/>
    </location>
</feature>
<dbReference type="SUPFAM" id="SSF52540">
    <property type="entry name" value="P-loop containing nucleoside triphosphate hydrolases"/>
    <property type="match status" value="1"/>
</dbReference>
<name>A0A5C8NTY6_9BURK</name>
<dbReference type="Proteomes" id="UP000321548">
    <property type="component" value="Unassembled WGS sequence"/>
</dbReference>
<evidence type="ECO:0000256" key="7">
    <source>
        <dbReference type="ARBA" id="ARBA00023136"/>
    </source>
</evidence>
<evidence type="ECO:0000259" key="8">
    <source>
        <dbReference type="PROSITE" id="PS50893"/>
    </source>
</evidence>
<dbReference type="Pfam" id="PF08402">
    <property type="entry name" value="TOBE_2"/>
    <property type="match status" value="1"/>
</dbReference>
<keyword evidence="2" id="KW-1003">Cell membrane</keyword>
<dbReference type="InterPro" id="IPR013611">
    <property type="entry name" value="Transp-assoc_OB_typ2"/>
</dbReference>
<dbReference type="InterPro" id="IPR003593">
    <property type="entry name" value="AAA+_ATPase"/>
</dbReference>
<comment type="caution">
    <text evidence="9">The sequence shown here is derived from an EMBL/GenBank/DDBJ whole genome shotgun (WGS) entry which is preliminary data.</text>
</comment>
<dbReference type="GO" id="GO:0016887">
    <property type="term" value="F:ATP hydrolysis activity"/>
    <property type="evidence" value="ECO:0007669"/>
    <property type="project" value="InterPro"/>
</dbReference>
<dbReference type="RefSeq" id="WP_147704873.1">
    <property type="nucleotide sequence ID" value="NZ_VDUY01000005.1"/>
</dbReference>
<dbReference type="Gene3D" id="2.40.50.100">
    <property type="match status" value="1"/>
</dbReference>
<evidence type="ECO:0000256" key="5">
    <source>
        <dbReference type="ARBA" id="ARBA00022840"/>
    </source>
</evidence>
<proteinExistence type="predicted"/>
<accession>A0A5C8NTY6</accession>
<dbReference type="InterPro" id="IPR047641">
    <property type="entry name" value="ABC_transpr_MalK/UgpC-like"/>
</dbReference>
<keyword evidence="1" id="KW-0813">Transport</keyword>
<keyword evidence="6" id="KW-1278">Translocase</keyword>
<dbReference type="GO" id="GO:0140359">
    <property type="term" value="F:ABC-type transporter activity"/>
    <property type="evidence" value="ECO:0007669"/>
    <property type="project" value="UniProtKB-ARBA"/>
</dbReference>
<reference evidence="9 10" key="1">
    <citation type="submission" date="2019-06" db="EMBL/GenBank/DDBJ databases">
        <title>Quisquiliibacterium sp. nov., isolated from a maize field.</title>
        <authorList>
            <person name="Lin S.-Y."/>
            <person name="Tsai C.-F."/>
            <person name="Young C.-C."/>
        </authorList>
    </citation>
    <scope>NUCLEOTIDE SEQUENCE [LARGE SCALE GENOMIC DNA]</scope>
    <source>
        <strain evidence="9 10">CC-CFT501</strain>
    </source>
</reference>
<dbReference type="PANTHER" id="PTHR43875">
    <property type="entry name" value="MALTODEXTRIN IMPORT ATP-BINDING PROTEIN MSMX"/>
    <property type="match status" value="1"/>
</dbReference>
<evidence type="ECO:0000256" key="4">
    <source>
        <dbReference type="ARBA" id="ARBA00022741"/>
    </source>
</evidence>
<evidence type="ECO:0000313" key="9">
    <source>
        <dbReference type="EMBL" id="TXL64624.1"/>
    </source>
</evidence>
<dbReference type="PROSITE" id="PS00211">
    <property type="entry name" value="ABC_TRANSPORTER_1"/>
    <property type="match status" value="1"/>
</dbReference>
<keyword evidence="5 9" id="KW-0067">ATP-binding</keyword>
<evidence type="ECO:0000256" key="1">
    <source>
        <dbReference type="ARBA" id="ARBA00022448"/>
    </source>
</evidence>
<dbReference type="SMART" id="SM00382">
    <property type="entry name" value="AAA"/>
    <property type="match status" value="1"/>
</dbReference>
<dbReference type="PANTHER" id="PTHR43875:SF15">
    <property type="entry name" value="TREHALOSE IMPORT ATP-BINDING PROTEIN SUGC"/>
    <property type="match status" value="1"/>
</dbReference>